<reference evidence="2" key="1">
    <citation type="submission" date="2020-08" db="EMBL/GenBank/DDBJ databases">
        <title>Multicomponent nature underlies the extraordinary mechanical properties of spider dragline silk.</title>
        <authorList>
            <person name="Kono N."/>
            <person name="Nakamura H."/>
            <person name="Mori M."/>
            <person name="Yoshida Y."/>
            <person name="Ohtoshi R."/>
            <person name="Malay A.D."/>
            <person name="Moran D.A.P."/>
            <person name="Tomita M."/>
            <person name="Numata K."/>
            <person name="Arakawa K."/>
        </authorList>
    </citation>
    <scope>NUCLEOTIDE SEQUENCE</scope>
</reference>
<dbReference type="Proteomes" id="UP000886998">
    <property type="component" value="Unassembled WGS sequence"/>
</dbReference>
<sequence length="76" mass="8965">MIIFCTSNNKILFSMAETETHFQKGRDKKENYEEKEKQNVKHQFGERETRPLVEKQEISIPLAPLRCVHKSRSSSK</sequence>
<feature type="region of interest" description="Disordered" evidence="1">
    <location>
        <begin position="23"/>
        <end position="47"/>
    </location>
</feature>
<evidence type="ECO:0000256" key="1">
    <source>
        <dbReference type="SAM" id="MobiDB-lite"/>
    </source>
</evidence>
<organism evidence="2 3">
    <name type="scientific">Trichonephila inaurata madagascariensis</name>
    <dbReference type="NCBI Taxonomy" id="2747483"/>
    <lineage>
        <taxon>Eukaryota</taxon>
        <taxon>Metazoa</taxon>
        <taxon>Ecdysozoa</taxon>
        <taxon>Arthropoda</taxon>
        <taxon>Chelicerata</taxon>
        <taxon>Arachnida</taxon>
        <taxon>Araneae</taxon>
        <taxon>Araneomorphae</taxon>
        <taxon>Entelegynae</taxon>
        <taxon>Araneoidea</taxon>
        <taxon>Nephilidae</taxon>
        <taxon>Trichonephila</taxon>
        <taxon>Trichonephila inaurata</taxon>
    </lineage>
</organism>
<protein>
    <submittedName>
        <fullName evidence="2">Uncharacterized protein</fullName>
    </submittedName>
</protein>
<gene>
    <name evidence="2" type="ORF">TNIN_365061</name>
</gene>
<evidence type="ECO:0000313" key="3">
    <source>
        <dbReference type="Proteomes" id="UP000886998"/>
    </source>
</evidence>
<dbReference type="EMBL" id="BMAV01016743">
    <property type="protein sequence ID" value="GFY67787.1"/>
    <property type="molecule type" value="Genomic_DNA"/>
</dbReference>
<dbReference type="AlphaFoldDB" id="A0A8X6YBQ5"/>
<keyword evidence="3" id="KW-1185">Reference proteome</keyword>
<comment type="caution">
    <text evidence="2">The sequence shown here is derived from an EMBL/GenBank/DDBJ whole genome shotgun (WGS) entry which is preliminary data.</text>
</comment>
<accession>A0A8X6YBQ5</accession>
<proteinExistence type="predicted"/>
<evidence type="ECO:0000313" key="2">
    <source>
        <dbReference type="EMBL" id="GFY67787.1"/>
    </source>
</evidence>
<name>A0A8X6YBQ5_9ARAC</name>